<gene>
    <name evidence="1" type="ORF">SAMN05660652_04067</name>
</gene>
<organism evidence="1 2">
    <name type="scientific">Propionivibrio dicarboxylicus</name>
    <dbReference type="NCBI Taxonomy" id="83767"/>
    <lineage>
        <taxon>Bacteria</taxon>
        <taxon>Pseudomonadati</taxon>
        <taxon>Pseudomonadota</taxon>
        <taxon>Betaproteobacteria</taxon>
        <taxon>Rhodocyclales</taxon>
        <taxon>Rhodocyclaceae</taxon>
        <taxon>Propionivibrio</taxon>
    </lineage>
</organism>
<dbReference type="OrthoDB" id="8866982at2"/>
<dbReference type="Proteomes" id="UP000198607">
    <property type="component" value="Unassembled WGS sequence"/>
</dbReference>
<accession>A0A1G8NL20</accession>
<dbReference type="STRING" id="83767.SAMN05660652_04067"/>
<name>A0A1G8NL20_9RHOO</name>
<dbReference type="Pfam" id="PF14284">
    <property type="entry name" value="PcfJ"/>
    <property type="match status" value="1"/>
</dbReference>
<dbReference type="RefSeq" id="WP_091940634.1">
    <property type="nucleotide sequence ID" value="NZ_FNCY01000031.1"/>
</dbReference>
<proteinExistence type="predicted"/>
<evidence type="ECO:0000313" key="1">
    <source>
        <dbReference type="EMBL" id="SDI80706.1"/>
    </source>
</evidence>
<dbReference type="InterPro" id="IPR025586">
    <property type="entry name" value="PcfJ"/>
</dbReference>
<protein>
    <submittedName>
        <fullName evidence="1">PcfJ-like protein</fullName>
    </submittedName>
</protein>
<evidence type="ECO:0000313" key="2">
    <source>
        <dbReference type="Proteomes" id="UP000198607"/>
    </source>
</evidence>
<sequence length="580" mass="64338">MNDVLVFPRADREMKAAGNAFRKSTYRMLWRGDDGLVCFASVVRTLPFDNVVAELDRALKQEARLFPSIESRLDSLGAEATLLDLPFDLADGWCAGTTILNQTVLQEVLRLSREGIKVSSEDSRAIERQIIKALQHDISVFVSSLDATVVVPALRIFGNLRPSVYNYLFASGNAEWSRNRLQAAELYPAMVSSLMGEAPHHPLQAAIDHALPLLDVAAEYFGVPKSCVRALKGVTSDMLGSWTTRLGAVLLSLAEIAPEKRPKANKDWVSFIGLLDLISQTTKQPVTTTKGRLLLVSASRNGFSISEDELALLKPQARCVERVRHHIGTLVQWIRKSSNELSRDPEAAAQVEEQVWNEFFCQGVGVVRMCSLAERWEMVHAAAVARFSEADNALWLGYRWPALRSDLPLATGGLEFVPLVDRDSLLAEGEAMEHCCGDSRYQMRCAQGLCQIFSLRSERGARVATLEMTVSNDAKPLVEIRQLRAPKNGKPTAECKAAAKTFVAMLNDPTKGYMLSDYLQWRQTIGRQSLTSRKKYAAEIEPIIQATEKVFKKVSYDALSSRVIELSLLSQNLSANNHSV</sequence>
<dbReference type="EMBL" id="FNCY01000031">
    <property type="protein sequence ID" value="SDI80706.1"/>
    <property type="molecule type" value="Genomic_DNA"/>
</dbReference>
<keyword evidence="2" id="KW-1185">Reference proteome</keyword>
<dbReference type="AlphaFoldDB" id="A0A1G8NL20"/>
<reference evidence="1 2" key="1">
    <citation type="submission" date="2016-10" db="EMBL/GenBank/DDBJ databases">
        <authorList>
            <person name="de Groot N.N."/>
        </authorList>
    </citation>
    <scope>NUCLEOTIDE SEQUENCE [LARGE SCALE GENOMIC DNA]</scope>
    <source>
        <strain evidence="1 2">DSM 5885</strain>
    </source>
</reference>